<dbReference type="AlphaFoldDB" id="A0A315YUZ6"/>
<dbReference type="RefSeq" id="WP_109623271.1">
    <property type="nucleotide sequence ID" value="NZ_QGDO01000017.1"/>
</dbReference>
<dbReference type="Proteomes" id="UP000245535">
    <property type="component" value="Unassembled WGS sequence"/>
</dbReference>
<dbReference type="EMBL" id="QGDO01000017">
    <property type="protein sequence ID" value="PWJ32906.1"/>
    <property type="molecule type" value="Genomic_DNA"/>
</dbReference>
<reference evidence="1 2" key="1">
    <citation type="submission" date="2018-03" db="EMBL/GenBank/DDBJ databases">
        <title>Genomic Encyclopedia of Archaeal and Bacterial Type Strains, Phase II (KMG-II): from individual species to whole genera.</title>
        <authorList>
            <person name="Goeker M."/>
        </authorList>
    </citation>
    <scope>NUCLEOTIDE SEQUENCE [LARGE SCALE GENOMIC DNA]</scope>
    <source>
        <strain evidence="1 2">DSM 28229</strain>
    </source>
</reference>
<dbReference type="OrthoDB" id="756505at2"/>
<keyword evidence="2" id="KW-1185">Reference proteome</keyword>
<comment type="caution">
    <text evidence="1">The sequence shown here is derived from an EMBL/GenBank/DDBJ whole genome shotgun (WGS) entry which is preliminary data.</text>
</comment>
<name>A0A315YUZ6_SEDFL</name>
<sequence>MVNRITILTFISLLFTQCNFEIEGEIQHVYKLTSPDKQVEIYECFIESPMAFGSGNIETTILNLGENYNPRHSGNFSGYTILGWIGNDTLKVIKFHKKKENEIKIPRSKLHEIKKWGDFYLDITHRTSYSGGRAWFSFDSLYFKSDSVYFLQKDSLGIIKDTLGILKGQIRLSIDSDTVTMINGEYQERIEDHFAKITEGNEFGYPYVVGEHCEITPRYRLETSIFKEQPITIEMDIKDYE</sequence>
<accession>A0A315YUZ6</accession>
<protein>
    <submittedName>
        <fullName evidence="1">Uncharacterized protein</fullName>
    </submittedName>
</protein>
<organism evidence="1 2">
    <name type="scientific">Sediminitomix flava</name>
    <dbReference type="NCBI Taxonomy" id="379075"/>
    <lineage>
        <taxon>Bacteria</taxon>
        <taxon>Pseudomonadati</taxon>
        <taxon>Bacteroidota</taxon>
        <taxon>Cytophagia</taxon>
        <taxon>Cytophagales</taxon>
        <taxon>Flammeovirgaceae</taxon>
        <taxon>Sediminitomix</taxon>
    </lineage>
</organism>
<proteinExistence type="predicted"/>
<evidence type="ECO:0000313" key="1">
    <source>
        <dbReference type="EMBL" id="PWJ32906.1"/>
    </source>
</evidence>
<gene>
    <name evidence="1" type="ORF">BC781_1175</name>
</gene>
<evidence type="ECO:0000313" key="2">
    <source>
        <dbReference type="Proteomes" id="UP000245535"/>
    </source>
</evidence>